<gene>
    <name evidence="4" type="ORF">KHU32_14030</name>
</gene>
<dbReference type="PANTHER" id="PTHR34203">
    <property type="entry name" value="METHYLTRANSFERASE, FKBM FAMILY PROTEIN"/>
    <property type="match status" value="1"/>
</dbReference>
<dbReference type="SUPFAM" id="SSF53335">
    <property type="entry name" value="S-adenosyl-L-methionine-dependent methyltransferases"/>
    <property type="match status" value="1"/>
</dbReference>
<evidence type="ECO:0000256" key="1">
    <source>
        <dbReference type="SAM" id="Coils"/>
    </source>
</evidence>
<dbReference type="InterPro" id="IPR052514">
    <property type="entry name" value="SAM-dependent_MTase"/>
</dbReference>
<sequence length="957" mass="103348">MSILGRVPESEAAIAAGQEAASLTALGQRLLEGEEFRARMAVDVFARSKWVCAEIRDGLKLWLDLADHGVSLGCLRGGWEPAETDFVLAVLEAGDCFVDVGANIGWFSVLAAQAVGPGGRVYSFEPREDLSRRLRQSIADNGFDERCRIETIALGAEEGSIELAWVPDERNPGHSFLVPGALPEGAASLGRVPVRPLDALGIEGPVRLIKIDVEGAELLVLRGAQSLIARDRPILLFEIFPEWLRRVSGTTADALLTQLRGCGYRLFCLGESGIGRELHGGDDGSQPGGPAYYQVIALSETDCRRYLSLRLDHRVSGLEERLRREGEIFAAAQAEAAILLSALRAEADAAIATVEATATARLEAQRAEYAASIAQARAQAEASATARLEAQRAEYAASIAQARAQAEAGVAARLEAQRAECAATIAQARARAEAEVMTRLAALRAETSAAIADARAAADHGAQQELQSSLERLQAIEASTLWRAANPIRRAGHYVPSGLRRALSRGVKLAWWSVSLQLPDRLRQYRNAKAHTNGSDTTVIANPEGPQQPGKPSDWRPSFVEPVTIAEKVPACLPLPTKPRALIIDSRWPRPDRDSGSVDAVLQARTLRDFGYEVLFVGDESFREVSPYRDRLAAEGVICLTPELTPSIQSFLGSDGSSLRLCILSRVYHGGRFLEAVRQHAPRAKIVFNTVDLHHLREDREARLAGNLEGVRLAEMTREREYYLARQADATIVVSSVERAALLRDVPGAAVFEMPLARPVRRADTIPGFAKRKGIGFVGGFEHVPNVDAVRYLFNEIWPHVLQRLPDATLEIVGADLPQDLRSQMPAGVRYLGPLPDLDPWFDGLRMTVAPLRYGAGAKGKVASSLAAGVPCVATPIAAEGMRLRDGQDVAICDTPEAFAARICELHEDPALWAKLSAGGHARAQAEFSVGAGTRRLADMLHTLDLPATAPADGTPA</sequence>
<name>A0ABS5QFI1_9PROT</name>
<dbReference type="NCBIfam" id="TIGR01444">
    <property type="entry name" value="fkbM_fam"/>
    <property type="match status" value="1"/>
</dbReference>
<dbReference type="EMBL" id="JAHCDA010000002">
    <property type="protein sequence ID" value="MBS7812066.1"/>
    <property type="molecule type" value="Genomic_DNA"/>
</dbReference>
<reference evidence="4 5" key="1">
    <citation type="submission" date="2021-05" db="EMBL/GenBank/DDBJ databases">
        <title>Roseococcus sp. XZZS9, whole genome shotgun sequencing project.</title>
        <authorList>
            <person name="Zhao G."/>
            <person name="Shen L."/>
        </authorList>
    </citation>
    <scope>NUCLEOTIDE SEQUENCE [LARGE SCALE GENOMIC DNA]</scope>
    <source>
        <strain evidence="4 5">XZZS9</strain>
    </source>
</reference>
<evidence type="ECO:0000256" key="2">
    <source>
        <dbReference type="SAM" id="MobiDB-lite"/>
    </source>
</evidence>
<keyword evidence="4" id="KW-0489">Methyltransferase</keyword>
<keyword evidence="5" id="KW-1185">Reference proteome</keyword>
<feature type="region of interest" description="Disordered" evidence="2">
    <location>
        <begin position="530"/>
        <end position="554"/>
    </location>
</feature>
<feature type="domain" description="Methyltransferase FkbM" evidence="3">
    <location>
        <begin position="99"/>
        <end position="266"/>
    </location>
</feature>
<keyword evidence="1" id="KW-0175">Coiled coil</keyword>
<dbReference type="Gene3D" id="3.40.50.2000">
    <property type="entry name" value="Glycogen Phosphorylase B"/>
    <property type="match status" value="1"/>
</dbReference>
<evidence type="ECO:0000313" key="5">
    <source>
        <dbReference type="Proteomes" id="UP000766336"/>
    </source>
</evidence>
<dbReference type="Gene3D" id="3.40.50.150">
    <property type="entry name" value="Vaccinia Virus protein VP39"/>
    <property type="match status" value="1"/>
</dbReference>
<proteinExistence type="predicted"/>
<dbReference type="Pfam" id="PF05050">
    <property type="entry name" value="Methyltransf_21"/>
    <property type="match status" value="1"/>
</dbReference>
<feature type="compositionally biased region" description="Polar residues" evidence="2">
    <location>
        <begin position="530"/>
        <end position="540"/>
    </location>
</feature>
<dbReference type="InterPro" id="IPR029063">
    <property type="entry name" value="SAM-dependent_MTases_sf"/>
</dbReference>
<feature type="coiled-coil region" evidence="1">
    <location>
        <begin position="359"/>
        <end position="431"/>
    </location>
</feature>
<keyword evidence="4" id="KW-0808">Transferase</keyword>
<organism evidence="4 5">
    <name type="scientific">Roseococcus pinisoli</name>
    <dbReference type="NCBI Taxonomy" id="2835040"/>
    <lineage>
        <taxon>Bacteria</taxon>
        <taxon>Pseudomonadati</taxon>
        <taxon>Pseudomonadota</taxon>
        <taxon>Alphaproteobacteria</taxon>
        <taxon>Acetobacterales</taxon>
        <taxon>Roseomonadaceae</taxon>
        <taxon>Roseococcus</taxon>
    </lineage>
</organism>
<evidence type="ECO:0000313" key="4">
    <source>
        <dbReference type="EMBL" id="MBS7812066.1"/>
    </source>
</evidence>
<accession>A0ABS5QFI1</accession>
<dbReference type="InterPro" id="IPR006342">
    <property type="entry name" value="FkbM_mtfrase"/>
</dbReference>
<evidence type="ECO:0000259" key="3">
    <source>
        <dbReference type="Pfam" id="PF05050"/>
    </source>
</evidence>
<dbReference type="Proteomes" id="UP000766336">
    <property type="component" value="Unassembled WGS sequence"/>
</dbReference>
<dbReference type="Pfam" id="PF13692">
    <property type="entry name" value="Glyco_trans_1_4"/>
    <property type="match status" value="1"/>
</dbReference>
<dbReference type="GO" id="GO:0032259">
    <property type="term" value="P:methylation"/>
    <property type="evidence" value="ECO:0007669"/>
    <property type="project" value="UniProtKB-KW"/>
</dbReference>
<dbReference type="GO" id="GO:0008168">
    <property type="term" value="F:methyltransferase activity"/>
    <property type="evidence" value="ECO:0007669"/>
    <property type="project" value="UniProtKB-KW"/>
</dbReference>
<dbReference type="PANTHER" id="PTHR34203:SF15">
    <property type="entry name" value="SLL1173 PROTEIN"/>
    <property type="match status" value="1"/>
</dbReference>
<comment type="caution">
    <text evidence="4">The sequence shown here is derived from an EMBL/GenBank/DDBJ whole genome shotgun (WGS) entry which is preliminary data.</text>
</comment>
<dbReference type="SUPFAM" id="SSF53756">
    <property type="entry name" value="UDP-Glycosyltransferase/glycogen phosphorylase"/>
    <property type="match status" value="1"/>
</dbReference>
<dbReference type="CDD" id="cd03801">
    <property type="entry name" value="GT4_PimA-like"/>
    <property type="match status" value="1"/>
</dbReference>
<protein>
    <submittedName>
        <fullName evidence="4">FkbM family methyltransferase</fullName>
    </submittedName>
</protein>